<evidence type="ECO:0000313" key="2">
    <source>
        <dbReference type="Proteomes" id="UP000242287"/>
    </source>
</evidence>
<proteinExistence type="predicted"/>
<keyword evidence="2" id="KW-1185">Reference proteome</keyword>
<gene>
    <name evidence="1" type="ORF">AMATHDRAFT_11198</name>
</gene>
<evidence type="ECO:0000313" key="1">
    <source>
        <dbReference type="EMBL" id="PFH44678.1"/>
    </source>
</evidence>
<accession>A0A2A9N6I0</accession>
<dbReference type="Proteomes" id="UP000242287">
    <property type="component" value="Unassembled WGS sequence"/>
</dbReference>
<dbReference type="AlphaFoldDB" id="A0A2A9N6I0"/>
<dbReference type="EMBL" id="KZ303059">
    <property type="protein sequence ID" value="PFH44678.1"/>
    <property type="molecule type" value="Genomic_DNA"/>
</dbReference>
<name>A0A2A9N6I0_9AGAR</name>
<reference evidence="1 2" key="1">
    <citation type="submission" date="2014-02" db="EMBL/GenBank/DDBJ databases">
        <title>Transposable element dynamics among asymbiotic and ectomycorrhizal Amanita fungi.</title>
        <authorList>
            <consortium name="DOE Joint Genome Institute"/>
            <person name="Hess J."/>
            <person name="Skrede I."/>
            <person name="Wolfe B."/>
            <person name="LaButti K."/>
            <person name="Ohm R.A."/>
            <person name="Grigoriev I.V."/>
            <person name="Pringle A."/>
        </authorList>
    </citation>
    <scope>NUCLEOTIDE SEQUENCE [LARGE SCALE GENOMIC DNA]</scope>
    <source>
        <strain evidence="1 2">SKay4041</strain>
    </source>
</reference>
<organism evidence="1 2">
    <name type="scientific">Amanita thiersii Skay4041</name>
    <dbReference type="NCBI Taxonomy" id="703135"/>
    <lineage>
        <taxon>Eukaryota</taxon>
        <taxon>Fungi</taxon>
        <taxon>Dikarya</taxon>
        <taxon>Basidiomycota</taxon>
        <taxon>Agaricomycotina</taxon>
        <taxon>Agaricomycetes</taxon>
        <taxon>Agaricomycetidae</taxon>
        <taxon>Agaricales</taxon>
        <taxon>Pluteineae</taxon>
        <taxon>Amanitaceae</taxon>
        <taxon>Amanita</taxon>
    </lineage>
</organism>
<protein>
    <submittedName>
        <fullName evidence="1">Uncharacterized protein</fullName>
    </submittedName>
</protein>
<sequence length="64" mass="6869">MNPDMNWGPQSLITFLGRPCFLNMWSLNSVATPRDVIIAWVDSGNGPLKSILTVCQGSGGISFG</sequence>